<evidence type="ECO:0000313" key="6">
    <source>
        <dbReference type="Proteomes" id="UP000241462"/>
    </source>
</evidence>
<dbReference type="Pfam" id="PF00171">
    <property type="entry name" value="Aldedh"/>
    <property type="match status" value="1"/>
</dbReference>
<protein>
    <recommendedName>
        <fullName evidence="2">aldehyde dehydrogenase (NAD(+))</fullName>
        <ecNumber evidence="2">1.2.1.3</ecNumber>
    </recommendedName>
</protein>
<dbReference type="EC" id="1.2.1.3" evidence="2"/>
<sequence>MGAPTHPDSTMGPLISARQLQRVEALVQEAVDGGHAAAVAGCHRMAGPSLLDGADLSQGYYYAPSVLASREGGHSILQARIWREEAFGPVVVVVGFDSEDEAVALANDSDFGLGAAIWTQHLSQAYRVAEQMDAGIVWVNTHHRNDPSSPWGGAKTASGVGSENGVDAYHAYTTMKSTIINYASAAESLASDDWFREGTGDVRYG</sequence>
<keyword evidence="6" id="KW-1185">Reference proteome</keyword>
<dbReference type="AlphaFoldDB" id="A0A2T3A304"/>
<dbReference type="InterPro" id="IPR016161">
    <property type="entry name" value="Ald_DH/histidinol_DH"/>
</dbReference>
<evidence type="ECO:0000256" key="1">
    <source>
        <dbReference type="ARBA" id="ARBA00009986"/>
    </source>
</evidence>
<gene>
    <name evidence="5" type="ORF">BD289DRAFT_438407</name>
</gene>
<dbReference type="InterPro" id="IPR016163">
    <property type="entry name" value="Ald_DH_C"/>
</dbReference>
<name>A0A2T3A304_9PEZI</name>
<dbReference type="EMBL" id="KZ678490">
    <property type="protein sequence ID" value="PSR81954.1"/>
    <property type="molecule type" value="Genomic_DNA"/>
</dbReference>
<feature type="domain" description="Aldehyde dehydrogenase" evidence="4">
    <location>
        <begin position="1"/>
        <end position="177"/>
    </location>
</feature>
<dbReference type="OrthoDB" id="310895at2759"/>
<dbReference type="Gene3D" id="3.40.605.10">
    <property type="entry name" value="Aldehyde Dehydrogenase, Chain A, domain 1"/>
    <property type="match status" value="1"/>
</dbReference>
<dbReference type="Gene3D" id="3.40.309.10">
    <property type="entry name" value="Aldehyde Dehydrogenase, Chain A, domain 2"/>
    <property type="match status" value="1"/>
</dbReference>
<comment type="catalytic activity">
    <reaction evidence="3">
        <text>an aldehyde + NAD(+) + H2O = a carboxylate + NADH + 2 H(+)</text>
        <dbReference type="Rhea" id="RHEA:16185"/>
        <dbReference type="ChEBI" id="CHEBI:15377"/>
        <dbReference type="ChEBI" id="CHEBI:15378"/>
        <dbReference type="ChEBI" id="CHEBI:17478"/>
        <dbReference type="ChEBI" id="CHEBI:29067"/>
        <dbReference type="ChEBI" id="CHEBI:57540"/>
        <dbReference type="ChEBI" id="CHEBI:57945"/>
        <dbReference type="EC" id="1.2.1.3"/>
    </reaction>
</comment>
<dbReference type="SUPFAM" id="SSF53720">
    <property type="entry name" value="ALDH-like"/>
    <property type="match status" value="1"/>
</dbReference>
<organism evidence="5 6">
    <name type="scientific">Coniella lustricola</name>
    <dbReference type="NCBI Taxonomy" id="2025994"/>
    <lineage>
        <taxon>Eukaryota</taxon>
        <taxon>Fungi</taxon>
        <taxon>Dikarya</taxon>
        <taxon>Ascomycota</taxon>
        <taxon>Pezizomycotina</taxon>
        <taxon>Sordariomycetes</taxon>
        <taxon>Sordariomycetidae</taxon>
        <taxon>Diaporthales</taxon>
        <taxon>Schizoparmaceae</taxon>
        <taxon>Coniella</taxon>
    </lineage>
</organism>
<dbReference type="PANTHER" id="PTHR11699">
    <property type="entry name" value="ALDEHYDE DEHYDROGENASE-RELATED"/>
    <property type="match status" value="1"/>
</dbReference>
<dbReference type="InParanoid" id="A0A2T3A304"/>
<evidence type="ECO:0000256" key="3">
    <source>
        <dbReference type="ARBA" id="ARBA00049194"/>
    </source>
</evidence>
<evidence type="ECO:0000256" key="2">
    <source>
        <dbReference type="ARBA" id="ARBA00024226"/>
    </source>
</evidence>
<dbReference type="InterPro" id="IPR015590">
    <property type="entry name" value="Aldehyde_DH_dom"/>
</dbReference>
<dbReference type="Proteomes" id="UP000241462">
    <property type="component" value="Unassembled WGS sequence"/>
</dbReference>
<dbReference type="InterPro" id="IPR016162">
    <property type="entry name" value="Ald_DH_N"/>
</dbReference>
<dbReference type="GO" id="GO:0004029">
    <property type="term" value="F:aldehyde dehydrogenase (NAD+) activity"/>
    <property type="evidence" value="ECO:0007669"/>
    <property type="project" value="UniProtKB-EC"/>
</dbReference>
<comment type="similarity">
    <text evidence="1">Belongs to the aldehyde dehydrogenase family.</text>
</comment>
<evidence type="ECO:0000313" key="5">
    <source>
        <dbReference type="EMBL" id="PSR81954.1"/>
    </source>
</evidence>
<proteinExistence type="inferred from homology"/>
<reference evidence="5 6" key="1">
    <citation type="journal article" date="2018" name="Mycol. Prog.">
        <title>Coniella lustricola, a new species from submerged detritus.</title>
        <authorList>
            <person name="Raudabaugh D.B."/>
            <person name="Iturriaga T."/>
            <person name="Carver A."/>
            <person name="Mondo S."/>
            <person name="Pangilinan J."/>
            <person name="Lipzen A."/>
            <person name="He G."/>
            <person name="Amirebrahimi M."/>
            <person name="Grigoriev I.V."/>
            <person name="Miller A.N."/>
        </authorList>
    </citation>
    <scope>NUCLEOTIDE SEQUENCE [LARGE SCALE GENOMIC DNA]</scope>
    <source>
        <strain evidence="5 6">B22-T-1</strain>
    </source>
</reference>
<accession>A0A2T3A304</accession>
<dbReference type="STRING" id="2025994.A0A2T3A304"/>
<evidence type="ECO:0000259" key="4">
    <source>
        <dbReference type="Pfam" id="PF00171"/>
    </source>
</evidence>